<gene>
    <name evidence="1" type="ORF">THAOC_02300</name>
</gene>
<comment type="caution">
    <text evidence="1">The sequence shown here is derived from an EMBL/GenBank/DDBJ whole genome shotgun (WGS) entry which is preliminary data.</text>
</comment>
<sequence length="386" mass="42592">MNLSLKKIVGENPRAVFGETTGSILLGRVPSTRRRVHWVGPWPPSTASTSNNHRCIVGRRFVGSDVLATQSRAVFLSRVSLLQAADVAGNRLSPNRADDGNRERYCLVPSSARFGDMSSDETAATEFNDSVGNTTSSHHSVTTFEVTDEMWVLSGLDVVGYNVGVSPNEQLRNRELTVCNSQATAGIEESKQLLLRAATTKEENPSDVLEALESIERDCRSRFKEDPAKFSEDILNNISGDWRLIFTTGTKEQQERRGGRINYFSPKAVQSFRADTTPKQIENGIYVGDFPLVKFSGDWEWNERVRKLEFDFDKIQLLGLISINLGRKEVAQIGSASGLGSKNNEKLAAEGKKAFFTWISADDNIATARGGGGGLALWKRVENDPE</sequence>
<dbReference type="eggNOG" id="ENOG502QSU6">
    <property type="taxonomic scope" value="Eukaryota"/>
</dbReference>
<dbReference type="Proteomes" id="UP000266841">
    <property type="component" value="Unassembled WGS sequence"/>
</dbReference>
<organism evidence="1 2">
    <name type="scientific">Thalassiosira oceanica</name>
    <name type="common">Marine diatom</name>
    <dbReference type="NCBI Taxonomy" id="159749"/>
    <lineage>
        <taxon>Eukaryota</taxon>
        <taxon>Sar</taxon>
        <taxon>Stramenopiles</taxon>
        <taxon>Ochrophyta</taxon>
        <taxon>Bacillariophyta</taxon>
        <taxon>Coscinodiscophyceae</taxon>
        <taxon>Thalassiosirophycidae</taxon>
        <taxon>Thalassiosirales</taxon>
        <taxon>Thalassiosiraceae</taxon>
        <taxon>Thalassiosira</taxon>
    </lineage>
</organism>
<accession>K0TFX7</accession>
<dbReference type="AlphaFoldDB" id="K0TFX7"/>
<keyword evidence="2" id="KW-1185">Reference proteome</keyword>
<dbReference type="OrthoDB" id="44190at2759"/>
<evidence type="ECO:0000313" key="1">
    <source>
        <dbReference type="EMBL" id="EJK75959.1"/>
    </source>
</evidence>
<dbReference type="PANTHER" id="PTHR35690:SF1">
    <property type="entry name" value="OS01G0363500 PROTEIN"/>
    <property type="match status" value="1"/>
</dbReference>
<evidence type="ECO:0000313" key="2">
    <source>
        <dbReference type="Proteomes" id="UP000266841"/>
    </source>
</evidence>
<evidence type="ECO:0008006" key="3">
    <source>
        <dbReference type="Google" id="ProtNLM"/>
    </source>
</evidence>
<name>K0TFX7_THAOC</name>
<proteinExistence type="predicted"/>
<dbReference type="PANTHER" id="PTHR35690">
    <property type="entry name" value="OS01G0363500 PROTEIN"/>
    <property type="match status" value="1"/>
</dbReference>
<dbReference type="EMBL" id="AGNL01002633">
    <property type="protein sequence ID" value="EJK75959.1"/>
    <property type="molecule type" value="Genomic_DNA"/>
</dbReference>
<reference evidence="1 2" key="1">
    <citation type="journal article" date="2012" name="Genome Biol.">
        <title>Genome and low-iron response of an oceanic diatom adapted to chronic iron limitation.</title>
        <authorList>
            <person name="Lommer M."/>
            <person name="Specht M."/>
            <person name="Roy A.S."/>
            <person name="Kraemer L."/>
            <person name="Andreson R."/>
            <person name="Gutowska M.A."/>
            <person name="Wolf J."/>
            <person name="Bergner S.V."/>
            <person name="Schilhabel M.B."/>
            <person name="Klostermeier U.C."/>
            <person name="Beiko R.G."/>
            <person name="Rosenstiel P."/>
            <person name="Hippler M."/>
            <person name="Laroche J."/>
        </authorList>
    </citation>
    <scope>NUCLEOTIDE SEQUENCE [LARGE SCALE GENOMIC DNA]</scope>
    <source>
        <strain evidence="1 2">CCMP1005</strain>
    </source>
</reference>
<protein>
    <recommendedName>
        <fullName evidence="3">Plastid lipid-associated protein/fibrillin conserved domain-containing protein</fullName>
    </recommendedName>
</protein>